<organism evidence="1 2">
    <name type="scientific">Verminephrobacter eiseniae (strain EF01-2)</name>
    <dbReference type="NCBI Taxonomy" id="391735"/>
    <lineage>
        <taxon>Bacteria</taxon>
        <taxon>Pseudomonadati</taxon>
        <taxon>Pseudomonadota</taxon>
        <taxon>Betaproteobacteria</taxon>
        <taxon>Burkholderiales</taxon>
        <taxon>Comamonadaceae</taxon>
        <taxon>Verminephrobacter</taxon>
    </lineage>
</organism>
<evidence type="ECO:0000313" key="1">
    <source>
        <dbReference type="EMBL" id="ABM56254.1"/>
    </source>
</evidence>
<gene>
    <name evidence="1" type="ordered locus">Veis_0469</name>
</gene>
<protein>
    <submittedName>
        <fullName evidence="1">Uncharacterized protein</fullName>
    </submittedName>
</protein>
<dbReference type="eggNOG" id="COG2801">
    <property type="taxonomic scope" value="Bacteria"/>
</dbReference>
<sequence length="77" mass="8627">MMRKNQLLRSLADALKTRRFNRRADMEQTLLRYVARYNHPLAQSALGSKTPMQAMKFCARAAGAAGALRCSLDAQIT</sequence>
<proteinExistence type="predicted"/>
<reference evidence="2" key="1">
    <citation type="submission" date="2006-12" db="EMBL/GenBank/DDBJ databases">
        <title>Complete sequence of chromosome 1 of Verminephrobacter eiseniae EF01-2.</title>
        <authorList>
            <person name="Copeland A."/>
            <person name="Lucas S."/>
            <person name="Lapidus A."/>
            <person name="Barry K."/>
            <person name="Detter J.C."/>
            <person name="Glavina del Rio T."/>
            <person name="Dalin E."/>
            <person name="Tice H."/>
            <person name="Pitluck S."/>
            <person name="Chertkov O."/>
            <person name="Brettin T."/>
            <person name="Bruce D."/>
            <person name="Han C."/>
            <person name="Tapia R."/>
            <person name="Gilna P."/>
            <person name="Schmutz J."/>
            <person name="Larimer F."/>
            <person name="Land M."/>
            <person name="Hauser L."/>
            <person name="Kyrpides N."/>
            <person name="Kim E."/>
            <person name="Stahl D."/>
            <person name="Richardson P."/>
        </authorList>
    </citation>
    <scope>NUCLEOTIDE SEQUENCE [LARGE SCALE GENOMIC DNA]</scope>
    <source>
        <strain evidence="2">EF01-2</strain>
    </source>
</reference>
<dbReference type="Proteomes" id="UP000000374">
    <property type="component" value="Chromosome"/>
</dbReference>
<dbReference type="AlphaFoldDB" id="A1WF47"/>
<dbReference type="EMBL" id="CP000542">
    <property type="protein sequence ID" value="ABM56254.1"/>
    <property type="molecule type" value="Genomic_DNA"/>
</dbReference>
<dbReference type="HOGENOM" id="CLU_2637056_0_0_4"/>
<name>A1WF47_VEREI</name>
<accession>A1WF47</accession>
<keyword evidence="2" id="KW-1185">Reference proteome</keyword>
<evidence type="ECO:0000313" key="2">
    <source>
        <dbReference type="Proteomes" id="UP000000374"/>
    </source>
</evidence>
<dbReference type="KEGG" id="vei:Veis_0469"/>